<accession>A0ACC2UXD7</accession>
<evidence type="ECO:0000313" key="2">
    <source>
        <dbReference type="Proteomes" id="UP001230649"/>
    </source>
</evidence>
<dbReference type="Proteomes" id="UP001230649">
    <property type="component" value="Unassembled WGS sequence"/>
</dbReference>
<protein>
    <submittedName>
        <fullName evidence="1">Uncharacterized protein</fullName>
    </submittedName>
</protein>
<proteinExistence type="predicted"/>
<comment type="caution">
    <text evidence="1">The sequence shown here is derived from an EMBL/GenBank/DDBJ whole genome shotgun (WGS) entry which is preliminary data.</text>
</comment>
<dbReference type="EMBL" id="JASBWS010000192">
    <property type="protein sequence ID" value="KAJ9091734.1"/>
    <property type="molecule type" value="Genomic_DNA"/>
</dbReference>
<evidence type="ECO:0000313" key="1">
    <source>
        <dbReference type="EMBL" id="KAJ9091734.1"/>
    </source>
</evidence>
<organism evidence="1 2">
    <name type="scientific">Naganishia adeliensis</name>
    <dbReference type="NCBI Taxonomy" id="92952"/>
    <lineage>
        <taxon>Eukaryota</taxon>
        <taxon>Fungi</taxon>
        <taxon>Dikarya</taxon>
        <taxon>Basidiomycota</taxon>
        <taxon>Agaricomycotina</taxon>
        <taxon>Tremellomycetes</taxon>
        <taxon>Filobasidiales</taxon>
        <taxon>Filobasidiaceae</taxon>
        <taxon>Naganishia</taxon>
    </lineage>
</organism>
<name>A0ACC2UXD7_9TREE</name>
<gene>
    <name evidence="1" type="ORF">QFC20_007561</name>
</gene>
<sequence>MPIIRSCSGLVIRCFKSVEAFADWLTGAAGFWFVCICWALTVVGGFAFFDVLLLHRPFTVSRILFLPIASLIAYNLYGNYYYVVTVDPGNPLSVLGEVRDKDPSMLRGGQEVGRGLGRKGMKACGKCGGPKPVWPAWTPPIAFTLIYILSAAIGIAVPILLSWHLYLVARGETSIESHDNDYFTKRAKERGLRYVNPYDLGWRKNLQLCFNVGEGRLSYWTLLVPNRYDTASPGWRYPLNPAAERGDGVEQGVIVGDEDDELTDDEGGGAGYWVEGE</sequence>
<keyword evidence="2" id="KW-1185">Reference proteome</keyword>
<reference evidence="1" key="1">
    <citation type="submission" date="2023-04" db="EMBL/GenBank/DDBJ databases">
        <title>Draft Genome sequencing of Naganishia species isolated from polar environments using Oxford Nanopore Technology.</title>
        <authorList>
            <person name="Leo P."/>
            <person name="Venkateswaran K."/>
        </authorList>
    </citation>
    <scope>NUCLEOTIDE SEQUENCE</scope>
    <source>
        <strain evidence="1">MNA-CCFEE 5262</strain>
    </source>
</reference>